<dbReference type="EMBL" id="CM029041">
    <property type="protein sequence ID" value="KAG2623269.1"/>
    <property type="molecule type" value="Genomic_DNA"/>
</dbReference>
<keyword evidence="1" id="KW-0812">Transmembrane</keyword>
<dbReference type="AlphaFoldDB" id="A0A8T0USS4"/>
<gene>
    <name evidence="2" type="ORF">PVAP13_3KG050300</name>
</gene>
<reference evidence="2" key="1">
    <citation type="submission" date="2020-05" db="EMBL/GenBank/DDBJ databases">
        <title>WGS assembly of Panicum virgatum.</title>
        <authorList>
            <person name="Lovell J.T."/>
            <person name="Jenkins J."/>
            <person name="Shu S."/>
            <person name="Juenger T.E."/>
            <person name="Schmutz J."/>
        </authorList>
    </citation>
    <scope>NUCLEOTIDE SEQUENCE</scope>
    <source>
        <strain evidence="2">AP13</strain>
    </source>
</reference>
<feature type="transmembrane region" description="Helical" evidence="1">
    <location>
        <begin position="28"/>
        <end position="59"/>
    </location>
</feature>
<comment type="caution">
    <text evidence="2">The sequence shown here is derived from an EMBL/GenBank/DDBJ whole genome shotgun (WGS) entry which is preliminary data.</text>
</comment>
<keyword evidence="1" id="KW-1133">Transmembrane helix</keyword>
<keyword evidence="1" id="KW-0472">Membrane</keyword>
<evidence type="ECO:0000256" key="1">
    <source>
        <dbReference type="SAM" id="Phobius"/>
    </source>
</evidence>
<keyword evidence="3" id="KW-1185">Reference proteome</keyword>
<dbReference type="PANTHER" id="PTHR36322:SF6">
    <property type="entry name" value="EXPRESSED PROTEIN"/>
    <property type="match status" value="1"/>
</dbReference>
<feature type="non-terminal residue" evidence="2">
    <location>
        <position position="1"/>
    </location>
</feature>
<proteinExistence type="predicted"/>
<dbReference type="Proteomes" id="UP000823388">
    <property type="component" value="Chromosome 3K"/>
</dbReference>
<evidence type="ECO:0000313" key="2">
    <source>
        <dbReference type="EMBL" id="KAG2623269.1"/>
    </source>
</evidence>
<accession>A0A8T0USS4</accession>
<evidence type="ECO:0000313" key="3">
    <source>
        <dbReference type="Proteomes" id="UP000823388"/>
    </source>
</evidence>
<dbReference type="PANTHER" id="PTHR36322">
    <property type="entry name" value="TRANSMEMBRANE PROTEIN"/>
    <property type="match status" value="1"/>
</dbReference>
<sequence>RTSKQQQRSGGPRSLPGRGWLTASWRALAAAALALWLVPVVLALALLWLPLLCCAVAAVRFRRVRKSRACGGRGGSWREDITADDAGDRARLLHRYLRDQMELVGAGADDAGDQLELPADQ</sequence>
<protein>
    <submittedName>
        <fullName evidence="2">Uncharacterized protein</fullName>
    </submittedName>
</protein>
<organism evidence="2 3">
    <name type="scientific">Panicum virgatum</name>
    <name type="common">Blackwell switchgrass</name>
    <dbReference type="NCBI Taxonomy" id="38727"/>
    <lineage>
        <taxon>Eukaryota</taxon>
        <taxon>Viridiplantae</taxon>
        <taxon>Streptophyta</taxon>
        <taxon>Embryophyta</taxon>
        <taxon>Tracheophyta</taxon>
        <taxon>Spermatophyta</taxon>
        <taxon>Magnoliopsida</taxon>
        <taxon>Liliopsida</taxon>
        <taxon>Poales</taxon>
        <taxon>Poaceae</taxon>
        <taxon>PACMAD clade</taxon>
        <taxon>Panicoideae</taxon>
        <taxon>Panicodae</taxon>
        <taxon>Paniceae</taxon>
        <taxon>Panicinae</taxon>
        <taxon>Panicum</taxon>
        <taxon>Panicum sect. Hiantes</taxon>
    </lineage>
</organism>
<name>A0A8T0USS4_PANVG</name>